<organism evidence="1">
    <name type="scientific">marine sediment metagenome</name>
    <dbReference type="NCBI Taxonomy" id="412755"/>
    <lineage>
        <taxon>unclassified sequences</taxon>
        <taxon>metagenomes</taxon>
        <taxon>ecological metagenomes</taxon>
    </lineage>
</organism>
<comment type="caution">
    <text evidence="1">The sequence shown here is derived from an EMBL/GenBank/DDBJ whole genome shotgun (WGS) entry which is preliminary data.</text>
</comment>
<sequence>QDCPEKREYVFGFLLFVKVGDLSNIQINY</sequence>
<gene>
    <name evidence="1" type="ORF">S03H2_23630</name>
</gene>
<proteinExistence type="predicted"/>
<feature type="non-terminal residue" evidence="1">
    <location>
        <position position="1"/>
    </location>
</feature>
<reference evidence="1" key="1">
    <citation type="journal article" date="2014" name="Front. Microbiol.">
        <title>High frequency of phylogenetically diverse reductive dehalogenase-homologous genes in deep subseafloor sedimentary metagenomes.</title>
        <authorList>
            <person name="Kawai M."/>
            <person name="Futagami T."/>
            <person name="Toyoda A."/>
            <person name="Takaki Y."/>
            <person name="Nishi S."/>
            <person name="Hori S."/>
            <person name="Arai W."/>
            <person name="Tsubouchi T."/>
            <person name="Morono Y."/>
            <person name="Uchiyama I."/>
            <person name="Ito T."/>
            <person name="Fujiyama A."/>
            <person name="Inagaki F."/>
            <person name="Takami H."/>
        </authorList>
    </citation>
    <scope>NUCLEOTIDE SEQUENCE</scope>
    <source>
        <strain evidence="1">Expedition CK06-06</strain>
    </source>
</reference>
<dbReference type="EMBL" id="BARU01012949">
    <property type="protein sequence ID" value="GAH31989.1"/>
    <property type="molecule type" value="Genomic_DNA"/>
</dbReference>
<evidence type="ECO:0000313" key="1">
    <source>
        <dbReference type="EMBL" id="GAH31989.1"/>
    </source>
</evidence>
<name>X1FRN4_9ZZZZ</name>
<dbReference type="AlphaFoldDB" id="X1FRN4"/>
<accession>X1FRN4</accession>
<protein>
    <submittedName>
        <fullName evidence="1">Uncharacterized protein</fullName>
    </submittedName>
</protein>